<dbReference type="SMART" id="SM00387">
    <property type="entry name" value="HATPase_c"/>
    <property type="match status" value="1"/>
</dbReference>
<keyword evidence="8" id="KW-0472">Membrane</keyword>
<dbReference type="InterPro" id="IPR005467">
    <property type="entry name" value="His_kinase_dom"/>
</dbReference>
<feature type="transmembrane region" description="Helical" evidence="8">
    <location>
        <begin position="274"/>
        <end position="297"/>
    </location>
</feature>
<keyword evidence="7" id="KW-0067">ATP-binding</keyword>
<dbReference type="PANTHER" id="PTHR41523:SF8">
    <property type="entry name" value="ETHYLENE RESPONSE SENSOR PROTEIN"/>
    <property type="match status" value="1"/>
</dbReference>
<comment type="caution">
    <text evidence="10">The sequence shown here is derived from an EMBL/GenBank/DDBJ whole genome shotgun (WGS) entry which is preliminary data.</text>
</comment>
<evidence type="ECO:0000259" key="9">
    <source>
        <dbReference type="PROSITE" id="PS50109"/>
    </source>
</evidence>
<evidence type="ECO:0000313" key="10">
    <source>
        <dbReference type="EMBL" id="EWY37066.1"/>
    </source>
</evidence>
<keyword evidence="11" id="KW-1185">Reference proteome</keyword>
<dbReference type="Pfam" id="PF13581">
    <property type="entry name" value="HATPase_c_2"/>
    <property type="match status" value="1"/>
</dbReference>
<dbReference type="InterPro" id="IPR036890">
    <property type="entry name" value="HATPase_C_sf"/>
</dbReference>
<dbReference type="GO" id="GO:0005524">
    <property type="term" value="F:ATP binding"/>
    <property type="evidence" value="ECO:0007669"/>
    <property type="project" value="UniProtKB-KW"/>
</dbReference>
<dbReference type="Pfam" id="PF22588">
    <property type="entry name" value="dCache_1_like"/>
    <property type="match status" value="1"/>
</dbReference>
<dbReference type="CDD" id="cd12915">
    <property type="entry name" value="PDC2_DGC_like"/>
    <property type="match status" value="1"/>
</dbReference>
<evidence type="ECO:0000256" key="7">
    <source>
        <dbReference type="ARBA" id="ARBA00022840"/>
    </source>
</evidence>
<dbReference type="STRING" id="1385369.N825_21715"/>
<keyword evidence="8" id="KW-1133">Transmembrane helix</keyword>
<keyword evidence="8" id="KW-0812">Transmembrane</keyword>
<evidence type="ECO:0000256" key="5">
    <source>
        <dbReference type="ARBA" id="ARBA00022741"/>
    </source>
</evidence>
<evidence type="ECO:0000256" key="8">
    <source>
        <dbReference type="SAM" id="Phobius"/>
    </source>
</evidence>
<dbReference type="Gene3D" id="3.30.565.10">
    <property type="entry name" value="Histidine kinase-like ATPase, C-terminal domain"/>
    <property type="match status" value="1"/>
</dbReference>
<dbReference type="InterPro" id="IPR003594">
    <property type="entry name" value="HATPase_dom"/>
</dbReference>
<name>W9GWP7_9PROT</name>
<evidence type="ECO:0000256" key="1">
    <source>
        <dbReference type="ARBA" id="ARBA00000085"/>
    </source>
</evidence>
<gene>
    <name evidence="10" type="ORF">N825_21715</name>
</gene>
<sequence length="533" mass="58310">MRSVLFGAAGLFIIALVCTRGLFLSIEHRSALERAEAASRDVTVILEEHARRTFETGDLIAEDALGFVAGRGGVGGLRGDYETHRFLDKLAGKTTVSSVIWIIDASGVPIAMSNRFPTVPFDLTDHSWWKAHALEGVDRHVGPALFGRLMPEIFYTYSRRITGPDGTFQGVVLISLRPTFFQTIALTTDYGRDAIFAMVRPDGQIVARTNLRDDQIGVTVRDTPIFTRFLGQATGTYRAATALDNQDRIVSFRRVPEWSVIVVSSIPARAALAAWWQGVVWSLLILALVVLGVGWFVRTGLRVSGAEEKARAALATALDDKEAARAALASALRDKDILFQEVHHRVKNNIQVTSALLAMQERRFEDHDVRAAFRETGDRLMAIALVHETLYRTDRASNVDFCDYMAGLLRGLAESHGAERRGIMIRTDLGRVTLGLDQAIPAALALTEVLTNAFKHAFPEDAGGVIHVISRRDGDGVEIEVRDTGSGMPANTNQPGGSLGLTLLENLVAQANGRFTFRNDGGTVFNMSLRENG</sequence>
<dbReference type="Proteomes" id="UP000019486">
    <property type="component" value="Unassembled WGS sequence"/>
</dbReference>
<dbReference type="GO" id="GO:0004673">
    <property type="term" value="F:protein histidine kinase activity"/>
    <property type="evidence" value="ECO:0007669"/>
    <property type="project" value="UniProtKB-EC"/>
</dbReference>
<dbReference type="Pfam" id="PF07568">
    <property type="entry name" value="HisKA_2"/>
    <property type="match status" value="1"/>
</dbReference>
<comment type="catalytic activity">
    <reaction evidence="1">
        <text>ATP + protein L-histidine = ADP + protein N-phospho-L-histidine.</text>
        <dbReference type="EC" id="2.7.13.3"/>
    </reaction>
</comment>
<dbReference type="Gene3D" id="3.30.450.20">
    <property type="entry name" value="PAS domain"/>
    <property type="match status" value="3"/>
</dbReference>
<dbReference type="InterPro" id="IPR054327">
    <property type="entry name" value="His-kinase-like_sensor"/>
</dbReference>
<dbReference type="InterPro" id="IPR011495">
    <property type="entry name" value="Sig_transdc_His_kin_sub2_dim/P"/>
</dbReference>
<protein>
    <recommendedName>
        <fullName evidence="2">histidine kinase</fullName>
        <ecNumber evidence="2">2.7.13.3</ecNumber>
    </recommendedName>
</protein>
<dbReference type="AlphaFoldDB" id="W9GWP7"/>
<evidence type="ECO:0000313" key="11">
    <source>
        <dbReference type="Proteomes" id="UP000019486"/>
    </source>
</evidence>
<feature type="domain" description="Histidine kinase" evidence="9">
    <location>
        <begin position="445"/>
        <end position="533"/>
    </location>
</feature>
<keyword evidence="6" id="KW-0418">Kinase</keyword>
<dbReference type="SUPFAM" id="SSF55874">
    <property type="entry name" value="ATPase domain of HSP90 chaperone/DNA topoisomerase II/histidine kinase"/>
    <property type="match status" value="1"/>
</dbReference>
<evidence type="ECO:0000256" key="2">
    <source>
        <dbReference type="ARBA" id="ARBA00012438"/>
    </source>
</evidence>
<dbReference type="PANTHER" id="PTHR41523">
    <property type="entry name" value="TWO-COMPONENT SYSTEM SENSOR PROTEIN"/>
    <property type="match status" value="1"/>
</dbReference>
<organism evidence="10 11">
    <name type="scientific">Skermanella stibiiresistens SB22</name>
    <dbReference type="NCBI Taxonomy" id="1385369"/>
    <lineage>
        <taxon>Bacteria</taxon>
        <taxon>Pseudomonadati</taxon>
        <taxon>Pseudomonadota</taxon>
        <taxon>Alphaproteobacteria</taxon>
        <taxon>Rhodospirillales</taxon>
        <taxon>Azospirillaceae</taxon>
        <taxon>Skermanella</taxon>
    </lineage>
</organism>
<evidence type="ECO:0000256" key="3">
    <source>
        <dbReference type="ARBA" id="ARBA00022553"/>
    </source>
</evidence>
<keyword evidence="4" id="KW-0808">Transferase</keyword>
<accession>W9GWP7</accession>
<dbReference type="CDD" id="cd12914">
    <property type="entry name" value="PDC1_DGC_like"/>
    <property type="match status" value="1"/>
</dbReference>
<keyword evidence="5" id="KW-0547">Nucleotide-binding</keyword>
<keyword evidence="3" id="KW-0597">Phosphoprotein</keyword>
<evidence type="ECO:0000256" key="4">
    <source>
        <dbReference type="ARBA" id="ARBA00022679"/>
    </source>
</evidence>
<dbReference type="EMBL" id="AVFL01000031">
    <property type="protein sequence ID" value="EWY37066.1"/>
    <property type="molecule type" value="Genomic_DNA"/>
</dbReference>
<reference evidence="10 11" key="1">
    <citation type="submission" date="2013-08" db="EMBL/GenBank/DDBJ databases">
        <title>The genome sequence of Skermanella stibiiresistens.</title>
        <authorList>
            <person name="Zhu W."/>
            <person name="Wang G."/>
        </authorList>
    </citation>
    <scope>NUCLEOTIDE SEQUENCE [LARGE SCALE GENOMIC DNA]</scope>
    <source>
        <strain evidence="10 11">SB22</strain>
    </source>
</reference>
<dbReference type="RefSeq" id="WP_037459510.1">
    <property type="nucleotide sequence ID" value="NZ_AVFL01000031.1"/>
</dbReference>
<evidence type="ECO:0000256" key="6">
    <source>
        <dbReference type="ARBA" id="ARBA00022777"/>
    </source>
</evidence>
<dbReference type="PROSITE" id="PS50109">
    <property type="entry name" value="HIS_KIN"/>
    <property type="match status" value="1"/>
</dbReference>
<proteinExistence type="predicted"/>
<dbReference type="EC" id="2.7.13.3" evidence="2"/>